<evidence type="ECO:0000313" key="2">
    <source>
        <dbReference type="RefSeq" id="XP_010475214.1"/>
    </source>
</evidence>
<organism evidence="1 2">
    <name type="scientific">Camelina sativa</name>
    <name type="common">False flax</name>
    <name type="synonym">Myagrum sativum</name>
    <dbReference type="NCBI Taxonomy" id="90675"/>
    <lineage>
        <taxon>Eukaryota</taxon>
        <taxon>Viridiplantae</taxon>
        <taxon>Streptophyta</taxon>
        <taxon>Embryophyta</taxon>
        <taxon>Tracheophyta</taxon>
        <taxon>Spermatophyta</taxon>
        <taxon>Magnoliopsida</taxon>
        <taxon>eudicotyledons</taxon>
        <taxon>Gunneridae</taxon>
        <taxon>Pentapetalae</taxon>
        <taxon>rosids</taxon>
        <taxon>malvids</taxon>
        <taxon>Brassicales</taxon>
        <taxon>Brassicaceae</taxon>
        <taxon>Camelineae</taxon>
        <taxon>Camelina</taxon>
    </lineage>
</organism>
<protein>
    <submittedName>
        <fullName evidence="2">Uncharacterized protein LOC104754675</fullName>
    </submittedName>
</protein>
<accession>A0ABM0WRQ4</accession>
<sequence length="132" mass="15309">MFFSLIRQCYRSSSADRDDGSSLSSSSSTYIMNDTHARMTRTNISRRVTRQAPLWLERRRIKRWRPSLSAILEDASTPVVFARETNRSFGTFLARETASVSRRDRTSLKRAWRDTIIYRTASPGFAPSPFMY</sequence>
<dbReference type="RefSeq" id="XP_010475214.1">
    <property type="nucleotide sequence ID" value="XM_010476912.2"/>
</dbReference>
<reference evidence="2" key="2">
    <citation type="submission" date="2025-08" db="UniProtKB">
        <authorList>
            <consortium name="RefSeq"/>
        </authorList>
    </citation>
    <scope>IDENTIFICATION</scope>
    <source>
        <tissue evidence="2">Leaf</tissue>
    </source>
</reference>
<dbReference type="Proteomes" id="UP000694864">
    <property type="component" value="Chromosome 17"/>
</dbReference>
<name>A0ABM0WRQ4_CAMSA</name>
<keyword evidence="1" id="KW-1185">Reference proteome</keyword>
<evidence type="ECO:0000313" key="1">
    <source>
        <dbReference type="Proteomes" id="UP000694864"/>
    </source>
</evidence>
<proteinExistence type="predicted"/>
<reference evidence="1" key="1">
    <citation type="journal article" date="2014" name="Nat. Commun.">
        <title>The emerging biofuel crop Camelina sativa retains a highly undifferentiated hexaploid genome structure.</title>
        <authorList>
            <person name="Kagale S."/>
            <person name="Koh C."/>
            <person name="Nixon J."/>
            <person name="Bollina V."/>
            <person name="Clarke W.E."/>
            <person name="Tuteja R."/>
            <person name="Spillane C."/>
            <person name="Robinson S.J."/>
            <person name="Links M.G."/>
            <person name="Clarke C."/>
            <person name="Higgins E.E."/>
            <person name="Huebert T."/>
            <person name="Sharpe A.G."/>
            <person name="Parkin I.A."/>
        </authorList>
    </citation>
    <scope>NUCLEOTIDE SEQUENCE [LARGE SCALE GENOMIC DNA]</scope>
    <source>
        <strain evidence="1">cv. DH55</strain>
    </source>
</reference>
<gene>
    <name evidence="2" type="primary">LOC104754675</name>
</gene>
<dbReference type="GeneID" id="104754675"/>